<reference evidence="12" key="1">
    <citation type="thesis" date="2020" institute="ProQuest LLC" country="789 East Eisenhower Parkway, Ann Arbor, MI, USA">
        <title>Comparative Genomics and Chromosome Evolution.</title>
        <authorList>
            <person name="Mudd A.B."/>
        </authorList>
    </citation>
    <scope>NUCLEOTIDE SEQUENCE</scope>
    <source>
        <strain evidence="12">Female2</strain>
        <tissue evidence="12">Blood</tissue>
    </source>
</reference>
<comment type="caution">
    <text evidence="12">The sequence shown here is derived from an EMBL/GenBank/DDBJ whole genome shotgun (WGS) entry which is preliminary data.</text>
</comment>
<dbReference type="GO" id="GO:0046872">
    <property type="term" value="F:metal ion binding"/>
    <property type="evidence" value="ECO:0007669"/>
    <property type="project" value="UniProtKB-KW"/>
</dbReference>
<dbReference type="EMBL" id="JAACNH010000003">
    <property type="protein sequence ID" value="KAG8449834.1"/>
    <property type="molecule type" value="Genomic_DNA"/>
</dbReference>
<evidence type="ECO:0000256" key="2">
    <source>
        <dbReference type="ARBA" id="ARBA00022486"/>
    </source>
</evidence>
<dbReference type="GO" id="GO:0006953">
    <property type="term" value="P:acute-phase response"/>
    <property type="evidence" value="ECO:0007669"/>
    <property type="project" value="UniProtKB-KW"/>
</dbReference>
<dbReference type="SMART" id="SM00159">
    <property type="entry name" value="PTX"/>
    <property type="match status" value="1"/>
</dbReference>
<protein>
    <recommendedName>
        <fullName evidence="10">Pentraxin family member</fullName>
    </recommendedName>
</protein>
<dbReference type="GO" id="GO:0005576">
    <property type="term" value="C:extracellular region"/>
    <property type="evidence" value="ECO:0007669"/>
    <property type="project" value="UniProtKB-SubCell"/>
</dbReference>
<evidence type="ECO:0000256" key="7">
    <source>
        <dbReference type="ARBA" id="ARBA00023157"/>
    </source>
</evidence>
<dbReference type="InterPro" id="IPR013320">
    <property type="entry name" value="ConA-like_dom_sf"/>
</dbReference>
<dbReference type="FunFam" id="2.60.120.200:FF:000070">
    <property type="entry name" value="Serum amyloid P-component"/>
    <property type="match status" value="1"/>
</dbReference>
<dbReference type="PANTHER" id="PTHR45869">
    <property type="entry name" value="C-REACTIVE PROTEIN-RELATED"/>
    <property type="match status" value="1"/>
</dbReference>
<evidence type="ECO:0000256" key="6">
    <source>
        <dbReference type="ARBA" id="ARBA00022837"/>
    </source>
</evidence>
<dbReference type="PROSITE" id="PS00289">
    <property type="entry name" value="PTX_1"/>
    <property type="match status" value="1"/>
</dbReference>
<name>A0A8T2K268_9PIPI</name>
<keyword evidence="13" id="KW-1185">Reference proteome</keyword>
<dbReference type="Gene3D" id="2.60.120.200">
    <property type="match status" value="1"/>
</dbReference>
<gene>
    <name evidence="12" type="ORF">GDO86_016488</name>
</gene>
<evidence type="ECO:0000256" key="9">
    <source>
        <dbReference type="PROSITE-ProRule" id="PRU01172"/>
    </source>
</evidence>
<feature type="domain" description="Pentraxin (PTX)" evidence="11">
    <location>
        <begin position="21"/>
        <end position="215"/>
    </location>
</feature>
<keyword evidence="5 10" id="KW-0732">Signal</keyword>
<feature type="chain" id="PRO_5035967326" description="Pentraxin family member" evidence="10">
    <location>
        <begin position="17"/>
        <end position="215"/>
    </location>
</feature>
<dbReference type="SUPFAM" id="SSF49899">
    <property type="entry name" value="Concanavalin A-like lectins/glucanases"/>
    <property type="match status" value="1"/>
</dbReference>
<keyword evidence="7" id="KW-1015">Disulfide bond</keyword>
<dbReference type="Proteomes" id="UP000812440">
    <property type="component" value="Chromosome 8_10"/>
</dbReference>
<dbReference type="InterPro" id="IPR051005">
    <property type="entry name" value="Pentraxin_domain"/>
</dbReference>
<comment type="similarity">
    <text evidence="8 10">Belongs to the pentraxin family.</text>
</comment>
<dbReference type="PROSITE" id="PS51828">
    <property type="entry name" value="PTX_2"/>
    <property type="match status" value="1"/>
</dbReference>
<evidence type="ECO:0000256" key="1">
    <source>
        <dbReference type="ARBA" id="ARBA00004613"/>
    </source>
</evidence>
<sequence length="215" mass="25242">MERYVLWFVFFGGCFAQEDMRDNVFIFPRMSTSDYVILKPNLTEPIDKLTVCLRTYTELHNRFEALISIGKPNLYTPQMFSMYRKDLYFYTNINGSQVYFVTDPDVREWRHICVSWDSTTGVLRLYLNGKIYPRTVLKKGFIINLQETMVLGLEQNIWGDESFQGEICDVYVWNEVLPLSLVREAQAGNTYVHGNVINWRALTYEIKGEVIVQPK</sequence>
<dbReference type="PRINTS" id="PR00895">
    <property type="entry name" value="PENTAXIN"/>
</dbReference>
<comment type="subunit">
    <text evidence="10">Homopentamer. Pentaxin (or pentraxin) have a discoid arrangement of 5 non-covalently bound subunits.</text>
</comment>
<keyword evidence="4 10" id="KW-0479">Metal-binding</keyword>
<evidence type="ECO:0000256" key="4">
    <source>
        <dbReference type="ARBA" id="ARBA00022723"/>
    </source>
</evidence>
<dbReference type="Pfam" id="PF00354">
    <property type="entry name" value="Pentaxin"/>
    <property type="match status" value="1"/>
</dbReference>
<evidence type="ECO:0000313" key="12">
    <source>
        <dbReference type="EMBL" id="KAG8449834.1"/>
    </source>
</evidence>
<evidence type="ECO:0000256" key="3">
    <source>
        <dbReference type="ARBA" id="ARBA00022525"/>
    </source>
</evidence>
<evidence type="ECO:0000256" key="10">
    <source>
        <dbReference type="RuleBase" id="RU362112"/>
    </source>
</evidence>
<comment type="caution">
    <text evidence="9">Lacks conserved residue(s) required for the propagation of feature annotation.</text>
</comment>
<organism evidence="12 13">
    <name type="scientific">Hymenochirus boettgeri</name>
    <name type="common">Congo dwarf clawed frog</name>
    <dbReference type="NCBI Taxonomy" id="247094"/>
    <lineage>
        <taxon>Eukaryota</taxon>
        <taxon>Metazoa</taxon>
        <taxon>Chordata</taxon>
        <taxon>Craniata</taxon>
        <taxon>Vertebrata</taxon>
        <taxon>Euteleostomi</taxon>
        <taxon>Amphibia</taxon>
        <taxon>Batrachia</taxon>
        <taxon>Anura</taxon>
        <taxon>Pipoidea</taxon>
        <taxon>Pipidae</taxon>
        <taxon>Pipinae</taxon>
        <taxon>Hymenochirus</taxon>
    </lineage>
</organism>
<evidence type="ECO:0000313" key="13">
    <source>
        <dbReference type="Proteomes" id="UP000812440"/>
    </source>
</evidence>
<feature type="signal peptide" evidence="10">
    <location>
        <begin position="1"/>
        <end position="16"/>
    </location>
</feature>
<evidence type="ECO:0000256" key="8">
    <source>
        <dbReference type="ARBA" id="ARBA00038102"/>
    </source>
</evidence>
<evidence type="ECO:0000259" key="11">
    <source>
        <dbReference type="PROSITE" id="PS51828"/>
    </source>
</evidence>
<evidence type="ECO:0000256" key="5">
    <source>
        <dbReference type="ARBA" id="ARBA00022729"/>
    </source>
</evidence>
<comment type="cofactor">
    <cofactor evidence="10">
        <name>Ca(2+)</name>
        <dbReference type="ChEBI" id="CHEBI:29108"/>
    </cofactor>
    <text evidence="10">Binds 2 calcium ions per subunit.</text>
</comment>
<keyword evidence="2" id="KW-0011">Acute phase</keyword>
<comment type="subcellular location">
    <subcellularLocation>
        <location evidence="1 10">Secreted</location>
    </subcellularLocation>
</comment>
<keyword evidence="6 10" id="KW-0106">Calcium</keyword>
<dbReference type="AlphaFoldDB" id="A0A8T2K268"/>
<dbReference type="InterPro" id="IPR001759">
    <property type="entry name" value="PTX_dom"/>
</dbReference>
<keyword evidence="3" id="KW-0964">Secreted</keyword>
<dbReference type="PANTHER" id="PTHR45869:SF7">
    <property type="entry name" value="C-REACTIVE PROTEIN"/>
    <property type="match status" value="1"/>
</dbReference>
<proteinExistence type="inferred from homology"/>
<accession>A0A8T2K268</accession>
<dbReference type="InterPro" id="IPR030476">
    <property type="entry name" value="Pentaxin_CS"/>
</dbReference>
<dbReference type="OrthoDB" id="547680at2759"/>